<feature type="coiled-coil region" evidence="3">
    <location>
        <begin position="345"/>
        <end position="372"/>
    </location>
</feature>
<dbReference type="InterPro" id="IPR008937">
    <property type="entry name" value="Ras-like_GEF"/>
</dbReference>
<feature type="compositionally biased region" description="Low complexity" evidence="4">
    <location>
        <begin position="254"/>
        <end position="269"/>
    </location>
</feature>
<gene>
    <name evidence="6" type="ORF">M9Y10_013067</name>
</gene>
<evidence type="ECO:0000313" key="7">
    <source>
        <dbReference type="Proteomes" id="UP001470230"/>
    </source>
</evidence>
<feature type="domain" description="Ras-GEF" evidence="5">
    <location>
        <begin position="686"/>
        <end position="945"/>
    </location>
</feature>
<feature type="region of interest" description="Disordered" evidence="4">
    <location>
        <begin position="1"/>
        <end position="205"/>
    </location>
</feature>
<dbReference type="PANTHER" id="PTHR23113:SF99">
    <property type="entry name" value="RASGEF DOMAIN-CONTAINING PROTEIN"/>
    <property type="match status" value="1"/>
</dbReference>
<sequence length="960" mass="110244">MNDDTHLAHRTRNSEYQKSSSNNETSRSNHSNSNMTSAKNKVASSNSKSNQDSNSSGDEDKERKNISKRRNHPSLDSTLKKKNYIVNNDDEESENEPNRILSRNQYSNTINRHTQKNNENFRSNDNTNNDNKDIDKSNMQQTSANRRNKSVNQHPKHNGASNELNKFRDSEKNNNNGNNNDREKGRERSESGHHRSSSDAGKHKISDNLAATTNFISNENKSNRKLTQSLIKPLIPEESDSPPPPPSSQRRRNNVNNNDNDNNNNNNTSRNKRNPTMRKRYHDNEVVTLQCSLKPVVVEHYFVESIPHPFTGHLISKCNGRTMKSNMKHEEALQFVSEIIPGPTLQASLKRFEEENEQYQNHKRDKNGIMQNSNIKLGKVNSSSQNRFTTSTSSLISQNSEQVDTDKDKRPKRSKSVSQKADVLVQNLFNEDDPVSYFDFDFATAFTNGISDETTEEILPTMNNFPSVKKLASLQINYDGDPKVVISKLVSPFRSEDQPDQQDFLSLTKTACTSVRKGEIVMSTIRRSRLIESISSSAFTEFRFGTETTEFAPDRLHIFTWHNLGIPTSLISKNLILVFQNFHGSSSSAPNMETLVKAITQYIAIWVRYFPKDFDDFSTCADFILQLLKNMATKCRSCISFINVVGLLISDIYNKTIAPEDVYPPLREPIYKDISAVNSLINLSLDPYVIAQHFAYIDLCLLHKLQRSEFVNNNWVKVQEQMNKAINLNGHVNINNKDSQVNNFQVFLQRFNDTASFIAASILIDTEKRRARNISYWIKMMYHARKVHNYHLLAIIDAGLSCLPVKRLKNSWKLVNDNALIAFHRLHNFFKNEQNQKEMFVDPKNSIPFIGIFLSQLSMIDIDSTKVLMKDSTDQNNDYKQQEVRAYNLNVQRKCFNIIDQIFYPWGVDIDFELDDKILKECKKLTGKAKNAKDLILPSISFEPLRNDEQEIFADFIPRK</sequence>
<dbReference type="EMBL" id="JAPFFF010000019">
    <property type="protein sequence ID" value="KAK8857968.1"/>
    <property type="molecule type" value="Genomic_DNA"/>
</dbReference>
<feature type="compositionally biased region" description="Polar residues" evidence="4">
    <location>
        <begin position="16"/>
        <end position="36"/>
    </location>
</feature>
<dbReference type="Proteomes" id="UP001470230">
    <property type="component" value="Unassembled WGS sequence"/>
</dbReference>
<feature type="region of interest" description="Disordered" evidence="4">
    <location>
        <begin position="380"/>
        <end position="418"/>
    </location>
</feature>
<feature type="compositionally biased region" description="Low complexity" evidence="4">
    <location>
        <begin position="117"/>
        <end position="129"/>
    </location>
</feature>
<dbReference type="PANTHER" id="PTHR23113">
    <property type="entry name" value="GUANINE NUCLEOTIDE EXCHANGE FACTOR"/>
    <property type="match status" value="1"/>
</dbReference>
<proteinExistence type="predicted"/>
<feature type="region of interest" description="Disordered" evidence="4">
    <location>
        <begin position="235"/>
        <end position="281"/>
    </location>
</feature>
<feature type="compositionally biased region" description="Basic residues" evidence="4">
    <location>
        <begin position="146"/>
        <end position="157"/>
    </location>
</feature>
<evidence type="ECO:0000259" key="5">
    <source>
        <dbReference type="PROSITE" id="PS50009"/>
    </source>
</evidence>
<dbReference type="InterPro" id="IPR036964">
    <property type="entry name" value="RASGEF_cat_dom_sf"/>
</dbReference>
<feature type="compositionally biased region" description="Basic residues" evidence="4">
    <location>
        <begin position="270"/>
        <end position="281"/>
    </location>
</feature>
<evidence type="ECO:0000256" key="2">
    <source>
        <dbReference type="PROSITE-ProRule" id="PRU00168"/>
    </source>
</evidence>
<keyword evidence="1 2" id="KW-0344">Guanine-nucleotide releasing factor</keyword>
<evidence type="ECO:0000256" key="1">
    <source>
        <dbReference type="ARBA" id="ARBA00022658"/>
    </source>
</evidence>
<keyword evidence="7" id="KW-1185">Reference proteome</keyword>
<dbReference type="SUPFAM" id="SSF48366">
    <property type="entry name" value="Ras GEF"/>
    <property type="match status" value="1"/>
</dbReference>
<keyword evidence="3" id="KW-0175">Coiled coil</keyword>
<evidence type="ECO:0000256" key="4">
    <source>
        <dbReference type="SAM" id="MobiDB-lite"/>
    </source>
</evidence>
<name>A0ABR2I671_9EUKA</name>
<comment type="caution">
    <text evidence="6">The sequence shown here is derived from an EMBL/GenBank/DDBJ whole genome shotgun (WGS) entry which is preliminary data.</text>
</comment>
<evidence type="ECO:0000256" key="3">
    <source>
        <dbReference type="SAM" id="Coils"/>
    </source>
</evidence>
<reference evidence="6 7" key="1">
    <citation type="submission" date="2024-04" db="EMBL/GenBank/DDBJ databases">
        <title>Tritrichomonas musculus Genome.</title>
        <authorList>
            <person name="Alves-Ferreira E."/>
            <person name="Grigg M."/>
            <person name="Lorenzi H."/>
            <person name="Galac M."/>
        </authorList>
    </citation>
    <scope>NUCLEOTIDE SEQUENCE [LARGE SCALE GENOMIC DNA]</scope>
    <source>
        <strain evidence="6 7">EAF2021</strain>
    </source>
</reference>
<dbReference type="SMART" id="SM00147">
    <property type="entry name" value="RasGEF"/>
    <property type="match status" value="1"/>
</dbReference>
<accession>A0ABR2I671</accession>
<evidence type="ECO:0000313" key="6">
    <source>
        <dbReference type="EMBL" id="KAK8857968.1"/>
    </source>
</evidence>
<feature type="compositionally biased region" description="Polar residues" evidence="4">
    <location>
        <begin position="380"/>
        <end position="402"/>
    </location>
</feature>
<dbReference type="Pfam" id="PF00617">
    <property type="entry name" value="RasGEF"/>
    <property type="match status" value="1"/>
</dbReference>
<dbReference type="InterPro" id="IPR001895">
    <property type="entry name" value="RASGEF_cat_dom"/>
</dbReference>
<feature type="compositionally biased region" description="Basic and acidic residues" evidence="4">
    <location>
        <begin position="1"/>
        <end position="15"/>
    </location>
</feature>
<feature type="compositionally biased region" description="Low complexity" evidence="4">
    <location>
        <begin position="37"/>
        <end position="56"/>
    </location>
</feature>
<organism evidence="6 7">
    <name type="scientific">Tritrichomonas musculus</name>
    <dbReference type="NCBI Taxonomy" id="1915356"/>
    <lineage>
        <taxon>Eukaryota</taxon>
        <taxon>Metamonada</taxon>
        <taxon>Parabasalia</taxon>
        <taxon>Tritrichomonadida</taxon>
        <taxon>Tritrichomonadidae</taxon>
        <taxon>Tritrichomonas</taxon>
    </lineage>
</organism>
<dbReference type="PROSITE" id="PS50009">
    <property type="entry name" value="RASGEF_CAT"/>
    <property type="match status" value="1"/>
</dbReference>
<protein>
    <recommendedName>
        <fullName evidence="5">Ras-GEF domain-containing protein</fullName>
    </recommendedName>
</protein>
<dbReference type="Gene3D" id="1.10.840.10">
    <property type="entry name" value="Ras guanine-nucleotide exchange factors catalytic domain"/>
    <property type="match status" value="1"/>
</dbReference>
<dbReference type="InterPro" id="IPR023578">
    <property type="entry name" value="Ras_GEF_dom_sf"/>
</dbReference>
<feature type="compositionally biased region" description="Basic and acidic residues" evidence="4">
    <location>
        <begin position="180"/>
        <end position="205"/>
    </location>
</feature>
<feature type="compositionally biased region" description="Polar residues" evidence="4">
    <location>
        <begin position="101"/>
        <end position="112"/>
    </location>
</feature>